<dbReference type="RefSeq" id="WP_020429067.1">
    <property type="nucleotide sequence ID" value="NZ_AGBD01000752.1"/>
</dbReference>
<evidence type="ECO:0000313" key="2">
    <source>
        <dbReference type="EMBL" id="CQR57240.1"/>
    </source>
</evidence>
<protein>
    <submittedName>
        <fullName evidence="2">Putative membrane protein</fullName>
    </submittedName>
</protein>
<dbReference type="HOGENOM" id="CLU_092700_0_0_9"/>
<evidence type="ECO:0000256" key="1">
    <source>
        <dbReference type="SAM" id="Phobius"/>
    </source>
</evidence>
<feature type="transmembrane region" description="Helical" evidence="1">
    <location>
        <begin position="171"/>
        <end position="195"/>
    </location>
</feature>
<dbReference type="STRING" id="483937.AMQ84_16045"/>
<evidence type="ECO:0000313" key="3">
    <source>
        <dbReference type="Proteomes" id="UP000033163"/>
    </source>
</evidence>
<keyword evidence="1" id="KW-1133">Transmembrane helix</keyword>
<dbReference type="EMBL" id="LN831776">
    <property type="protein sequence ID" value="CQR57240.1"/>
    <property type="molecule type" value="Genomic_DNA"/>
</dbReference>
<proteinExistence type="predicted"/>
<name>A0A0E4HCI4_9BACL</name>
<accession>A0A0E4HCI4</accession>
<dbReference type="PATRIC" id="fig|1073571.4.peg.5196"/>
<sequence length="264" mass="30782">MEHKTEAKHIRRYNSYMAIYNNNHIYLRNPWVVAWWSAAFPGFGHLNLGYYLKGFMLIVWEIVINNGAGINKAMVYSFNGRFDIAKGVLNPRWLLLYIPVYIYCIWDSYRKTADLNKHCLLAEREAAPITLFKMNGVSLNMLDKRLPEVALVWSLLFPGLGHLYLQKLLSGSFLFVCCIFISYYSHLVEACIYMINGSFGQAQAVLDPEWICYYPSMFCFAAYESYKIAVQHNKLYEQEQLRFLREHVQPRSYKLLESTGNEGS</sequence>
<reference evidence="3" key="1">
    <citation type="submission" date="2015-03" db="EMBL/GenBank/DDBJ databases">
        <authorList>
            <person name="Wibberg D."/>
        </authorList>
    </citation>
    <scope>NUCLEOTIDE SEQUENCE [LARGE SCALE GENOMIC DNA]</scope>
</reference>
<keyword evidence="1" id="KW-0812">Transmembrane</keyword>
<keyword evidence="1" id="KW-0472">Membrane</keyword>
<gene>
    <name evidence="2" type="ORF">PRIO_4838</name>
</gene>
<dbReference type="AlphaFoldDB" id="A0A0E4HCI4"/>
<dbReference type="KEGG" id="pri:PRIO_4838"/>
<organism evidence="2 3">
    <name type="scientific">Paenibacillus riograndensis SBR5</name>
    <dbReference type="NCBI Taxonomy" id="1073571"/>
    <lineage>
        <taxon>Bacteria</taxon>
        <taxon>Bacillati</taxon>
        <taxon>Bacillota</taxon>
        <taxon>Bacilli</taxon>
        <taxon>Bacillales</taxon>
        <taxon>Paenibacillaceae</taxon>
        <taxon>Paenibacillus</taxon>
        <taxon>Paenibacillus sonchi group</taxon>
    </lineage>
</organism>
<dbReference type="Proteomes" id="UP000033163">
    <property type="component" value="Chromosome I"/>
</dbReference>